<evidence type="ECO:0000313" key="1">
    <source>
        <dbReference type="EMBL" id="RGY26692.1"/>
    </source>
</evidence>
<comment type="caution">
    <text evidence="1">The sequence shown here is derived from an EMBL/GenBank/DDBJ whole genome shotgun (WGS) entry which is preliminary data.</text>
</comment>
<name>A0A413J618_9BACE</name>
<organism evidence="1 2">
    <name type="scientific">Bacteroides caccae</name>
    <dbReference type="NCBI Taxonomy" id="47678"/>
    <lineage>
        <taxon>Bacteria</taxon>
        <taxon>Pseudomonadati</taxon>
        <taxon>Bacteroidota</taxon>
        <taxon>Bacteroidia</taxon>
        <taxon>Bacteroidales</taxon>
        <taxon>Bacteroidaceae</taxon>
        <taxon>Bacteroides</taxon>
    </lineage>
</organism>
<accession>A0A413J618</accession>
<reference evidence="1 2" key="1">
    <citation type="submission" date="2018-08" db="EMBL/GenBank/DDBJ databases">
        <title>A genome reference for cultivated species of the human gut microbiota.</title>
        <authorList>
            <person name="Zou Y."/>
            <person name="Xue W."/>
            <person name="Luo G."/>
        </authorList>
    </citation>
    <scope>NUCLEOTIDE SEQUENCE [LARGE SCALE GENOMIC DNA]</scope>
    <source>
        <strain evidence="1 2">OF02-6LB</strain>
    </source>
</reference>
<sequence>MVDREALKEDMGDVLCGCCPWRKGEIEHTTDSLCEGVYCDEALDAFLDENEEYLDEDENVDD</sequence>
<proteinExistence type="predicted"/>
<dbReference type="EMBL" id="QSCS01000010">
    <property type="protein sequence ID" value="RGY26692.1"/>
    <property type="molecule type" value="Genomic_DNA"/>
</dbReference>
<dbReference type="Proteomes" id="UP000284431">
    <property type="component" value="Unassembled WGS sequence"/>
</dbReference>
<gene>
    <name evidence="1" type="ORF">DXA49_08080</name>
</gene>
<protein>
    <submittedName>
        <fullName evidence="1">Uncharacterized protein</fullName>
    </submittedName>
</protein>
<evidence type="ECO:0000313" key="2">
    <source>
        <dbReference type="Proteomes" id="UP000284431"/>
    </source>
</evidence>
<dbReference type="AlphaFoldDB" id="A0A413J618"/>